<proteinExistence type="predicted"/>
<comment type="caution">
    <text evidence="1">The sequence shown here is derived from an EMBL/GenBank/DDBJ whole genome shotgun (WGS) entry which is preliminary data.</text>
</comment>
<protein>
    <submittedName>
        <fullName evidence="1">Uncharacterized protein</fullName>
    </submittedName>
</protein>
<dbReference type="AlphaFoldDB" id="A0AAD5MBW2"/>
<sequence length="133" mass="14796">MCDGPPLPSIDSTWPWASCADGNRYSLLARGDPRFDQHCDHLKASSPRAQRRMAAQSSTRATFELGARRGRLVVMLVAARVDPRSIFPKPPLSGGQQQCPMEQHSQAILETASGLVQPAFYTVQEEDKWRIEC</sequence>
<reference evidence="1" key="1">
    <citation type="submission" date="2021-06" db="EMBL/GenBank/DDBJ databases">
        <title>Parelaphostrongylus tenuis whole genome reference sequence.</title>
        <authorList>
            <person name="Garwood T.J."/>
            <person name="Larsen P.A."/>
            <person name="Fountain-Jones N.M."/>
            <person name="Garbe J.R."/>
            <person name="Macchietto M.G."/>
            <person name="Kania S.A."/>
            <person name="Gerhold R.W."/>
            <person name="Richards J.E."/>
            <person name="Wolf T.M."/>
        </authorList>
    </citation>
    <scope>NUCLEOTIDE SEQUENCE</scope>
    <source>
        <strain evidence="1">MNPRO001-30</strain>
        <tissue evidence="1">Meninges</tissue>
    </source>
</reference>
<accession>A0AAD5MBW2</accession>
<gene>
    <name evidence="1" type="ORF">KIN20_000792</name>
</gene>
<dbReference type="EMBL" id="JAHQIW010000115">
    <property type="protein sequence ID" value="KAJ1346101.1"/>
    <property type="molecule type" value="Genomic_DNA"/>
</dbReference>
<evidence type="ECO:0000313" key="1">
    <source>
        <dbReference type="EMBL" id="KAJ1346101.1"/>
    </source>
</evidence>
<organism evidence="1 2">
    <name type="scientific">Parelaphostrongylus tenuis</name>
    <name type="common">Meningeal worm</name>
    <dbReference type="NCBI Taxonomy" id="148309"/>
    <lineage>
        <taxon>Eukaryota</taxon>
        <taxon>Metazoa</taxon>
        <taxon>Ecdysozoa</taxon>
        <taxon>Nematoda</taxon>
        <taxon>Chromadorea</taxon>
        <taxon>Rhabditida</taxon>
        <taxon>Rhabditina</taxon>
        <taxon>Rhabditomorpha</taxon>
        <taxon>Strongyloidea</taxon>
        <taxon>Metastrongylidae</taxon>
        <taxon>Parelaphostrongylus</taxon>
    </lineage>
</organism>
<name>A0AAD5MBW2_PARTN</name>
<keyword evidence="2" id="KW-1185">Reference proteome</keyword>
<evidence type="ECO:0000313" key="2">
    <source>
        <dbReference type="Proteomes" id="UP001196413"/>
    </source>
</evidence>
<dbReference type="Proteomes" id="UP001196413">
    <property type="component" value="Unassembled WGS sequence"/>
</dbReference>